<dbReference type="PROSITE" id="PS51898">
    <property type="entry name" value="TYR_RECOMBINASE"/>
    <property type="match status" value="1"/>
</dbReference>
<keyword evidence="4" id="KW-0233">DNA recombination</keyword>
<protein>
    <submittedName>
        <fullName evidence="8">Site-specific integrase</fullName>
    </submittedName>
</protein>
<dbReference type="AlphaFoldDB" id="A0A4Y3PVK0"/>
<evidence type="ECO:0000256" key="1">
    <source>
        <dbReference type="ARBA" id="ARBA00008857"/>
    </source>
</evidence>
<dbReference type="Pfam" id="PF14659">
    <property type="entry name" value="Phage_int_SAM_3"/>
    <property type="match status" value="1"/>
</dbReference>
<dbReference type="Proteomes" id="UP000316882">
    <property type="component" value="Unassembled WGS sequence"/>
</dbReference>
<dbReference type="SUPFAM" id="SSF56349">
    <property type="entry name" value="DNA breaking-rejoining enzymes"/>
    <property type="match status" value="1"/>
</dbReference>
<comment type="similarity">
    <text evidence="1">Belongs to the 'phage' integrase family.</text>
</comment>
<feature type="domain" description="Core-binding (CB)" evidence="7">
    <location>
        <begin position="59"/>
        <end position="142"/>
    </location>
</feature>
<dbReference type="InterPro" id="IPR011010">
    <property type="entry name" value="DNA_brk_join_enz"/>
</dbReference>
<evidence type="ECO:0000256" key="5">
    <source>
        <dbReference type="PROSITE-ProRule" id="PRU01248"/>
    </source>
</evidence>
<reference evidence="8 9" key="1">
    <citation type="submission" date="2019-06" db="EMBL/GenBank/DDBJ databases">
        <title>Whole genome shotgun sequence of Brevibacillus parabrevis NBRC 12334.</title>
        <authorList>
            <person name="Hosoyama A."/>
            <person name="Uohara A."/>
            <person name="Ohji S."/>
            <person name="Ichikawa N."/>
        </authorList>
    </citation>
    <scope>NUCLEOTIDE SEQUENCE [LARGE SCALE GENOMIC DNA]</scope>
    <source>
        <strain evidence="8 9">NBRC 12334</strain>
    </source>
</reference>
<keyword evidence="9" id="KW-1185">Reference proteome</keyword>
<comment type="caution">
    <text evidence="8">The sequence shown here is derived from an EMBL/GenBank/DDBJ whole genome shotgun (WGS) entry which is preliminary data.</text>
</comment>
<dbReference type="CDD" id="cd01189">
    <property type="entry name" value="INT_ICEBs1_C_like"/>
    <property type="match status" value="1"/>
</dbReference>
<dbReference type="GO" id="GO:0006310">
    <property type="term" value="P:DNA recombination"/>
    <property type="evidence" value="ECO:0007669"/>
    <property type="project" value="UniProtKB-KW"/>
</dbReference>
<dbReference type="RefSeq" id="WP_122965290.1">
    <property type="nucleotide sequence ID" value="NZ_BJMH01000037.1"/>
</dbReference>
<dbReference type="InterPro" id="IPR050090">
    <property type="entry name" value="Tyrosine_recombinase_XerCD"/>
</dbReference>
<dbReference type="EMBL" id="BJMH01000037">
    <property type="protein sequence ID" value="GEB35269.1"/>
    <property type="molecule type" value="Genomic_DNA"/>
</dbReference>
<dbReference type="GO" id="GO:0015074">
    <property type="term" value="P:DNA integration"/>
    <property type="evidence" value="ECO:0007669"/>
    <property type="project" value="UniProtKB-KW"/>
</dbReference>
<dbReference type="InterPro" id="IPR010998">
    <property type="entry name" value="Integrase_recombinase_N"/>
</dbReference>
<dbReference type="InterPro" id="IPR013762">
    <property type="entry name" value="Integrase-like_cat_sf"/>
</dbReference>
<keyword evidence="2" id="KW-0229">DNA integration</keyword>
<evidence type="ECO:0000256" key="3">
    <source>
        <dbReference type="ARBA" id="ARBA00023125"/>
    </source>
</evidence>
<evidence type="ECO:0000259" key="6">
    <source>
        <dbReference type="PROSITE" id="PS51898"/>
    </source>
</evidence>
<evidence type="ECO:0000313" key="9">
    <source>
        <dbReference type="Proteomes" id="UP000316882"/>
    </source>
</evidence>
<dbReference type="Gene3D" id="1.10.150.130">
    <property type="match status" value="1"/>
</dbReference>
<dbReference type="InterPro" id="IPR002104">
    <property type="entry name" value="Integrase_catalytic"/>
</dbReference>
<dbReference type="PROSITE" id="PS51900">
    <property type="entry name" value="CB"/>
    <property type="match status" value="1"/>
</dbReference>
<dbReference type="InterPro" id="IPR028259">
    <property type="entry name" value="AP2-like_int_N"/>
</dbReference>
<accession>A0A4Y3PVK0</accession>
<gene>
    <name evidence="8" type="ORF">BPA01_48490</name>
</gene>
<dbReference type="PANTHER" id="PTHR30349">
    <property type="entry name" value="PHAGE INTEGRASE-RELATED"/>
    <property type="match status" value="1"/>
</dbReference>
<evidence type="ECO:0000256" key="2">
    <source>
        <dbReference type="ARBA" id="ARBA00022908"/>
    </source>
</evidence>
<evidence type="ECO:0000313" key="8">
    <source>
        <dbReference type="EMBL" id="GEB35269.1"/>
    </source>
</evidence>
<dbReference type="Gene3D" id="1.10.443.10">
    <property type="entry name" value="Intergrase catalytic core"/>
    <property type="match status" value="1"/>
</dbReference>
<evidence type="ECO:0000256" key="4">
    <source>
        <dbReference type="ARBA" id="ARBA00023172"/>
    </source>
</evidence>
<dbReference type="PANTHER" id="PTHR30349:SF64">
    <property type="entry name" value="PROPHAGE INTEGRASE INTD-RELATED"/>
    <property type="match status" value="1"/>
</dbReference>
<dbReference type="InterPro" id="IPR044068">
    <property type="entry name" value="CB"/>
</dbReference>
<dbReference type="InterPro" id="IPR004107">
    <property type="entry name" value="Integrase_SAM-like_N"/>
</dbReference>
<dbReference type="Pfam" id="PF00589">
    <property type="entry name" value="Phage_integrase"/>
    <property type="match status" value="1"/>
</dbReference>
<proteinExistence type="inferred from homology"/>
<dbReference type="STRING" id="54914.AV540_25390"/>
<dbReference type="Pfam" id="PF14657">
    <property type="entry name" value="Arm-DNA-bind_4"/>
    <property type="match status" value="1"/>
</dbReference>
<organism evidence="8 9">
    <name type="scientific">Brevibacillus parabrevis</name>
    <dbReference type="NCBI Taxonomy" id="54914"/>
    <lineage>
        <taxon>Bacteria</taxon>
        <taxon>Bacillati</taxon>
        <taxon>Bacillota</taxon>
        <taxon>Bacilli</taxon>
        <taxon>Bacillales</taxon>
        <taxon>Paenibacillaceae</taxon>
        <taxon>Brevibacillus</taxon>
    </lineage>
</organism>
<name>A0A4Y3PVK0_BREPA</name>
<dbReference type="GO" id="GO:0003677">
    <property type="term" value="F:DNA binding"/>
    <property type="evidence" value="ECO:0007669"/>
    <property type="project" value="UniProtKB-UniRule"/>
</dbReference>
<keyword evidence="3 5" id="KW-0238">DNA-binding</keyword>
<evidence type="ECO:0000259" key="7">
    <source>
        <dbReference type="PROSITE" id="PS51900"/>
    </source>
</evidence>
<feature type="domain" description="Tyr recombinase" evidence="6">
    <location>
        <begin position="165"/>
        <end position="368"/>
    </location>
</feature>
<sequence length="401" mass="46847">MASFRKRGKKWEFRLKYHDPFTQEYKEKTKGGFATKKEAQIAAAEFENNLLEGYEQKDIPLQDFLMIWLDEYKKDTVRKNTFQLHSRNITNHIVPYFKKIMLRDLKPIMYQKFINHLAENDYSKRTIELIHTTLNNAMEKALTLSKIDKNPCSGVTIKGREENKAGIKFMETSDIPRFLQATLRYDYIYWIFFKVLIETGMRKGEAAALQWTDIDFKNMTISIDKTLDFGAKNKSELFGDTKTFNSNRTIKISQSLVNDLKHHLSYQNQNKLGFGELYHHELNLVLCRKDGNFMPKSSLFNAFSRTLKKLNINPMPIHSLRHTHAVLLMETGADMKYIQERLGHGSIQITSDVYAHISKKIELDNMDKFESYMESVYSEKNSGQIVGKYIKTLQKSNLPTK</sequence>